<dbReference type="Proteomes" id="UP000245166">
    <property type="component" value="Unassembled WGS sequence"/>
</dbReference>
<accession>A0A2U1ZXJ3</accession>
<feature type="transmembrane region" description="Helical" evidence="2">
    <location>
        <begin position="328"/>
        <end position="349"/>
    </location>
</feature>
<gene>
    <name evidence="3" type="ORF">C8046_14545</name>
</gene>
<feature type="transmembrane region" description="Helical" evidence="2">
    <location>
        <begin position="297"/>
        <end position="316"/>
    </location>
</feature>
<feature type="transmembrane region" description="Helical" evidence="2">
    <location>
        <begin position="222"/>
        <end position="239"/>
    </location>
</feature>
<feature type="region of interest" description="Disordered" evidence="1">
    <location>
        <begin position="1"/>
        <end position="58"/>
    </location>
</feature>
<dbReference type="PANTHER" id="PTHR37308">
    <property type="entry name" value="INTEGRAL MEMBRANE PROTEIN"/>
    <property type="match status" value="1"/>
</dbReference>
<sequence>MTGRDRRAGYGGSGAAAPSIPTPDHETDTDQNGFPVTSPSPQRPARPTTTDPEDEAPAVARATWRDAPGLMLRGGFVGMAEGVPGISGGTIALVVGLFDRLIDSAGQLVHALRVTVSAALRRSEGREVRAAFGVIDWRFLAPVLLGMAVVLVATLSLLAPLLEAHPVQVSSVFLGMIAVSILVPLRMMPHRPSPRDLLLIAGGAVVAFGLTSLPRVDVAQPPLWLVFVGAAIAINALVVPGVSGSFVLLTLGLYIPVQAALADRDLVFILTFAAGAAVGLGSFVKVLQWLLHHRRQVFLAVVTGLMIGSLRSLWPWQDGTTLLAPPSASAVGVSALLALAGGAVVWLALAWERRHGSPAVVHA</sequence>
<keyword evidence="2" id="KW-0472">Membrane</keyword>
<dbReference type="EMBL" id="PYHR01000002">
    <property type="protein sequence ID" value="PWD51684.1"/>
    <property type="molecule type" value="Genomic_DNA"/>
</dbReference>
<reference evidence="3 4" key="1">
    <citation type="submission" date="2018-03" db="EMBL/GenBank/DDBJ databases">
        <title>Genome assembly of novel Miniimonas species PCH200.</title>
        <authorList>
            <person name="Thakur V."/>
            <person name="Kumar V."/>
            <person name="Singh D."/>
        </authorList>
    </citation>
    <scope>NUCLEOTIDE SEQUENCE [LARGE SCALE GENOMIC DNA]</scope>
    <source>
        <strain evidence="3 4">PCH200</strain>
    </source>
</reference>
<dbReference type="AlphaFoldDB" id="A0A2U1ZXJ3"/>
<feature type="transmembrane region" description="Helical" evidence="2">
    <location>
        <begin position="268"/>
        <end position="290"/>
    </location>
</feature>
<comment type="caution">
    <text evidence="3">The sequence shown here is derived from an EMBL/GenBank/DDBJ whole genome shotgun (WGS) entry which is preliminary data.</text>
</comment>
<feature type="transmembrane region" description="Helical" evidence="2">
    <location>
        <begin position="167"/>
        <end position="185"/>
    </location>
</feature>
<dbReference type="PANTHER" id="PTHR37308:SF1">
    <property type="entry name" value="POLYPRENYL-PHOSPHATE TRANSPORTER"/>
    <property type="match status" value="1"/>
</dbReference>
<keyword evidence="4" id="KW-1185">Reference proteome</keyword>
<keyword evidence="2" id="KW-0812">Transmembrane</keyword>
<evidence type="ECO:0000256" key="1">
    <source>
        <dbReference type="SAM" id="MobiDB-lite"/>
    </source>
</evidence>
<name>A0A2U1ZXJ3_9MICO</name>
<evidence type="ECO:0000313" key="3">
    <source>
        <dbReference type="EMBL" id="PWD51684.1"/>
    </source>
</evidence>
<keyword evidence="2" id="KW-1133">Transmembrane helix</keyword>
<dbReference type="Pfam" id="PF04018">
    <property type="entry name" value="VCA0040-like"/>
    <property type="match status" value="1"/>
</dbReference>
<feature type="compositionally biased region" description="Polar residues" evidence="1">
    <location>
        <begin position="30"/>
        <end position="40"/>
    </location>
</feature>
<feature type="transmembrane region" description="Helical" evidence="2">
    <location>
        <begin position="139"/>
        <end position="161"/>
    </location>
</feature>
<evidence type="ECO:0000313" key="4">
    <source>
        <dbReference type="Proteomes" id="UP000245166"/>
    </source>
</evidence>
<evidence type="ECO:0000256" key="2">
    <source>
        <dbReference type="SAM" id="Phobius"/>
    </source>
</evidence>
<feature type="transmembrane region" description="Helical" evidence="2">
    <location>
        <begin position="197"/>
        <end position="216"/>
    </location>
</feature>
<dbReference type="InterPro" id="IPR007163">
    <property type="entry name" value="VCA0040-like"/>
</dbReference>
<proteinExistence type="predicted"/>
<organism evidence="3 4">
    <name type="scientific">Serinibacter arcticus</name>
    <dbReference type="NCBI Taxonomy" id="1655435"/>
    <lineage>
        <taxon>Bacteria</taxon>
        <taxon>Bacillati</taxon>
        <taxon>Actinomycetota</taxon>
        <taxon>Actinomycetes</taxon>
        <taxon>Micrococcales</taxon>
        <taxon>Beutenbergiaceae</taxon>
        <taxon>Serinibacter</taxon>
    </lineage>
</organism>
<protein>
    <submittedName>
        <fullName evidence="3">DUF368 domain-containing protein</fullName>
    </submittedName>
</protein>